<protein>
    <submittedName>
        <fullName evidence="1">Uncharacterized protein</fullName>
    </submittedName>
</protein>
<accession>A0A8S5MGM2</accession>
<proteinExistence type="predicted"/>
<reference evidence="1" key="1">
    <citation type="journal article" date="2021" name="Proc. Natl. Acad. Sci. U.S.A.">
        <title>A Catalog of Tens of Thousands of Viruses from Human Metagenomes Reveals Hidden Associations with Chronic Diseases.</title>
        <authorList>
            <person name="Tisza M.J."/>
            <person name="Buck C.B."/>
        </authorList>
    </citation>
    <scope>NUCLEOTIDE SEQUENCE</scope>
    <source>
        <strain evidence="1">Ct1h53</strain>
    </source>
</reference>
<dbReference type="EMBL" id="BK014902">
    <property type="protein sequence ID" value="DAD81489.1"/>
    <property type="molecule type" value="Genomic_DNA"/>
</dbReference>
<sequence length="125" mass="14148">MKKEVTIKEDMVAFYKNAGKELWIYNGLFRNKVLSIKKDKAIIMCETDAEYAVLIEDNQFIAVAKNMDYDYCCAFTLGNAEAYGDRMGISCSVCLLEDSEDKAREMLKEAIIELSKSSKIDCDGL</sequence>
<name>A0A8S5MGM2_9CAUD</name>
<evidence type="ECO:0000313" key="1">
    <source>
        <dbReference type="EMBL" id="DAD81489.1"/>
    </source>
</evidence>
<organism evidence="1">
    <name type="scientific">Podoviridae sp. ct1h53</name>
    <dbReference type="NCBI Taxonomy" id="2826536"/>
    <lineage>
        <taxon>Viruses</taxon>
        <taxon>Duplodnaviria</taxon>
        <taxon>Heunggongvirae</taxon>
        <taxon>Uroviricota</taxon>
        <taxon>Caudoviricetes</taxon>
    </lineage>
</organism>